<organism evidence="2 3">
    <name type="scientific">Planctomicrobium piriforme</name>
    <dbReference type="NCBI Taxonomy" id="1576369"/>
    <lineage>
        <taxon>Bacteria</taxon>
        <taxon>Pseudomonadati</taxon>
        <taxon>Planctomycetota</taxon>
        <taxon>Planctomycetia</taxon>
        <taxon>Planctomycetales</taxon>
        <taxon>Planctomycetaceae</taxon>
        <taxon>Planctomicrobium</taxon>
    </lineage>
</organism>
<protein>
    <submittedName>
        <fullName evidence="2">Uncharacterized protein</fullName>
    </submittedName>
</protein>
<dbReference type="Proteomes" id="UP000199518">
    <property type="component" value="Unassembled WGS sequence"/>
</dbReference>
<evidence type="ECO:0000313" key="2">
    <source>
        <dbReference type="EMBL" id="SFI05863.1"/>
    </source>
</evidence>
<evidence type="ECO:0000313" key="3">
    <source>
        <dbReference type="Proteomes" id="UP000199518"/>
    </source>
</evidence>
<proteinExistence type="predicted"/>
<reference evidence="3" key="1">
    <citation type="submission" date="2016-10" db="EMBL/GenBank/DDBJ databases">
        <authorList>
            <person name="Varghese N."/>
            <person name="Submissions S."/>
        </authorList>
    </citation>
    <scope>NUCLEOTIDE SEQUENCE [LARGE SCALE GENOMIC DNA]</scope>
    <source>
        <strain evidence="3">DSM 26348</strain>
    </source>
</reference>
<accession>A0A1I3F3W7</accession>
<keyword evidence="3" id="KW-1185">Reference proteome</keyword>
<dbReference type="EMBL" id="FOQD01000005">
    <property type="protein sequence ID" value="SFI05863.1"/>
    <property type="molecule type" value="Genomic_DNA"/>
</dbReference>
<name>A0A1I3F3W7_9PLAN</name>
<feature type="region of interest" description="Disordered" evidence="1">
    <location>
        <begin position="102"/>
        <end position="171"/>
    </location>
</feature>
<sequence>MLGIRLMGVCMVLWGLAGCQCCQLTESYMDVVDCVADRSPHADALYCAGLDLTRIGYPDWCQYKINRCLYGECCCRGCRPIPGYVHNPIYIQPWDAPTPKPIPQAPEIPPGMYPGPDSIEAPPMDQLKPIQDPLQLEKGDAMPSEPPLPPTLPVPPAPTPAAPLPMPNFNL</sequence>
<feature type="compositionally biased region" description="Pro residues" evidence="1">
    <location>
        <begin position="102"/>
        <end position="113"/>
    </location>
</feature>
<dbReference type="OrthoDB" id="215812at2"/>
<feature type="compositionally biased region" description="Pro residues" evidence="1">
    <location>
        <begin position="144"/>
        <end position="171"/>
    </location>
</feature>
<gene>
    <name evidence="2" type="ORF">SAMN05421753_10572</name>
</gene>
<dbReference type="RefSeq" id="WP_139228330.1">
    <property type="nucleotide sequence ID" value="NZ_FOQD01000005.1"/>
</dbReference>
<dbReference type="PROSITE" id="PS51257">
    <property type="entry name" value="PROKAR_LIPOPROTEIN"/>
    <property type="match status" value="1"/>
</dbReference>
<evidence type="ECO:0000256" key="1">
    <source>
        <dbReference type="SAM" id="MobiDB-lite"/>
    </source>
</evidence>
<dbReference type="AlphaFoldDB" id="A0A1I3F3W7"/>